<accession>A0ABM7T6V4</accession>
<protein>
    <submittedName>
        <fullName evidence="8">MFS transporter</fullName>
    </submittedName>
</protein>
<dbReference type="EMBL" id="AP024849">
    <property type="protein sequence ID" value="BCZ44643.1"/>
    <property type="molecule type" value="Genomic_DNA"/>
</dbReference>
<dbReference type="Proteomes" id="UP000824633">
    <property type="component" value="Chromosome"/>
</dbReference>
<feature type="transmembrane region" description="Helical" evidence="6">
    <location>
        <begin position="313"/>
        <end position="333"/>
    </location>
</feature>
<organism evidence="8 9">
    <name type="scientific">Clostridium gelidum</name>
    <dbReference type="NCBI Taxonomy" id="704125"/>
    <lineage>
        <taxon>Bacteria</taxon>
        <taxon>Bacillati</taxon>
        <taxon>Bacillota</taxon>
        <taxon>Clostridia</taxon>
        <taxon>Eubacteriales</taxon>
        <taxon>Clostridiaceae</taxon>
        <taxon>Clostridium</taxon>
    </lineage>
</organism>
<feature type="domain" description="Major facilitator superfamily (MFS) profile" evidence="7">
    <location>
        <begin position="1"/>
        <end position="399"/>
    </location>
</feature>
<dbReference type="InterPro" id="IPR020846">
    <property type="entry name" value="MFS_dom"/>
</dbReference>
<keyword evidence="2" id="KW-0813">Transport</keyword>
<keyword evidence="4 6" id="KW-1133">Transmembrane helix</keyword>
<evidence type="ECO:0000256" key="4">
    <source>
        <dbReference type="ARBA" id="ARBA00022989"/>
    </source>
</evidence>
<feature type="transmembrane region" description="Helical" evidence="6">
    <location>
        <begin position="224"/>
        <end position="245"/>
    </location>
</feature>
<dbReference type="InterPro" id="IPR036259">
    <property type="entry name" value="MFS_trans_sf"/>
</dbReference>
<feature type="transmembrane region" description="Helical" evidence="6">
    <location>
        <begin position="12"/>
        <end position="35"/>
    </location>
</feature>
<sequence>MSINNKLKRNISVSYVYNFLLQLNITSAIWVLYLAFRGMSLVEIGLLESVYHITGVLFELPTGVIADVYGKKFSVIIGRIVSVISCILMIISDSFLGFAIAFCLSAASMNLNSGAAEALVYDSLKELGEEEKYKKIWGNLAFVMSIAQGLAVLLGGILADIKFLYAYILGTILQIGALIAAYSFSEPPIHKEKAKDKEEEKQQGNLIVNQLVTSIKVLKARRMVLYLILFSALVASVQTTVYFYSQKYFSDMGYSKTAIAIICTLSSLVDAISSKYAYRIEKLLKLKGTLIGIALVNLFSLMGLALIKNLSIVFFLVISISGGVGFIIFSDYINKRIPSEYRATILSFDSLCFSAFMIFVFPLFGLLAEKIGFSITFGIIALLYVPVMMFIMLKLRKHQNKENVGGIKNDRIGFK</sequence>
<dbReference type="InterPro" id="IPR053160">
    <property type="entry name" value="MFS_DHA3_Transporter"/>
</dbReference>
<dbReference type="PROSITE" id="PS50850">
    <property type="entry name" value="MFS"/>
    <property type="match status" value="1"/>
</dbReference>
<dbReference type="Pfam" id="PF07690">
    <property type="entry name" value="MFS_1"/>
    <property type="match status" value="1"/>
</dbReference>
<keyword evidence="5 6" id="KW-0472">Membrane</keyword>
<evidence type="ECO:0000256" key="3">
    <source>
        <dbReference type="ARBA" id="ARBA00022692"/>
    </source>
</evidence>
<comment type="subcellular location">
    <subcellularLocation>
        <location evidence="1">Cell membrane</location>
        <topology evidence="1">Multi-pass membrane protein</topology>
    </subcellularLocation>
</comment>
<name>A0ABM7T6V4_9CLOT</name>
<keyword evidence="3 6" id="KW-0812">Transmembrane</keyword>
<evidence type="ECO:0000256" key="1">
    <source>
        <dbReference type="ARBA" id="ARBA00004651"/>
    </source>
</evidence>
<keyword evidence="9" id="KW-1185">Reference proteome</keyword>
<feature type="transmembrane region" description="Helical" evidence="6">
    <location>
        <begin position="76"/>
        <end position="92"/>
    </location>
</feature>
<feature type="transmembrane region" description="Helical" evidence="6">
    <location>
        <begin position="136"/>
        <end position="158"/>
    </location>
</feature>
<feature type="transmembrane region" description="Helical" evidence="6">
    <location>
        <begin position="371"/>
        <end position="393"/>
    </location>
</feature>
<dbReference type="RefSeq" id="WP_224036308.1">
    <property type="nucleotide sequence ID" value="NZ_AP024849.1"/>
</dbReference>
<reference evidence="9" key="1">
    <citation type="submission" date="2021-07" db="EMBL/GenBank/DDBJ databases">
        <title>Complete genome sequencing of a Clostridium isolate.</title>
        <authorList>
            <person name="Ueki A."/>
            <person name="Tonouchi A."/>
        </authorList>
    </citation>
    <scope>NUCLEOTIDE SEQUENCE [LARGE SCALE GENOMIC DNA]</scope>
    <source>
        <strain evidence="9">C5S11</strain>
    </source>
</reference>
<dbReference type="SUPFAM" id="SSF103473">
    <property type="entry name" value="MFS general substrate transporter"/>
    <property type="match status" value="1"/>
</dbReference>
<feature type="transmembrane region" description="Helical" evidence="6">
    <location>
        <begin position="164"/>
        <end position="185"/>
    </location>
</feature>
<proteinExistence type="predicted"/>
<dbReference type="InterPro" id="IPR011701">
    <property type="entry name" value="MFS"/>
</dbReference>
<feature type="transmembrane region" description="Helical" evidence="6">
    <location>
        <begin position="345"/>
        <end position="365"/>
    </location>
</feature>
<feature type="transmembrane region" description="Helical" evidence="6">
    <location>
        <begin position="290"/>
        <end position="307"/>
    </location>
</feature>
<evidence type="ECO:0000313" key="9">
    <source>
        <dbReference type="Proteomes" id="UP000824633"/>
    </source>
</evidence>
<evidence type="ECO:0000256" key="5">
    <source>
        <dbReference type="ARBA" id="ARBA00023136"/>
    </source>
</evidence>
<dbReference type="PANTHER" id="PTHR23530">
    <property type="entry name" value="TRANSPORT PROTEIN-RELATED"/>
    <property type="match status" value="1"/>
</dbReference>
<evidence type="ECO:0000256" key="6">
    <source>
        <dbReference type="SAM" id="Phobius"/>
    </source>
</evidence>
<feature type="transmembrane region" description="Helical" evidence="6">
    <location>
        <begin position="257"/>
        <end position="278"/>
    </location>
</feature>
<evidence type="ECO:0000313" key="8">
    <source>
        <dbReference type="EMBL" id="BCZ44643.1"/>
    </source>
</evidence>
<dbReference type="PANTHER" id="PTHR23530:SF1">
    <property type="entry name" value="PERMEASE, MAJOR FACILITATOR SUPERFAMILY-RELATED"/>
    <property type="match status" value="1"/>
</dbReference>
<gene>
    <name evidence="8" type="ORF">psyc5s11_07100</name>
</gene>
<evidence type="ECO:0000259" key="7">
    <source>
        <dbReference type="PROSITE" id="PS50850"/>
    </source>
</evidence>
<evidence type="ECO:0000256" key="2">
    <source>
        <dbReference type="ARBA" id="ARBA00022448"/>
    </source>
</evidence>
<dbReference type="Gene3D" id="1.20.1250.20">
    <property type="entry name" value="MFS general substrate transporter like domains"/>
    <property type="match status" value="1"/>
</dbReference>